<protein>
    <recommendedName>
        <fullName evidence="8">Xylanolytic transcriptional activator regulatory domain-containing protein</fullName>
    </recommendedName>
</protein>
<reference evidence="9 10" key="1">
    <citation type="submission" date="2015-01" db="EMBL/GenBank/DDBJ databases">
        <title>The Genome Sequence of Exophiala oligosperma CBS72588.</title>
        <authorList>
            <consortium name="The Broad Institute Genomics Platform"/>
            <person name="Cuomo C."/>
            <person name="de Hoog S."/>
            <person name="Gorbushina A."/>
            <person name="Stielow B."/>
            <person name="Teixiera M."/>
            <person name="Abouelleil A."/>
            <person name="Chapman S.B."/>
            <person name="Priest M."/>
            <person name="Young S.K."/>
            <person name="Wortman J."/>
            <person name="Nusbaum C."/>
            <person name="Birren B."/>
        </authorList>
    </citation>
    <scope>NUCLEOTIDE SEQUENCE [LARGE SCALE GENOMIC DNA]</scope>
    <source>
        <strain evidence="9 10">CBS 72588</strain>
    </source>
</reference>
<evidence type="ECO:0000256" key="4">
    <source>
        <dbReference type="ARBA" id="ARBA00023125"/>
    </source>
</evidence>
<feature type="compositionally biased region" description="Pro residues" evidence="7">
    <location>
        <begin position="93"/>
        <end position="103"/>
    </location>
</feature>
<keyword evidence="1" id="KW-0479">Metal-binding</keyword>
<dbReference type="OrthoDB" id="4136403at2759"/>
<evidence type="ECO:0000256" key="5">
    <source>
        <dbReference type="ARBA" id="ARBA00023163"/>
    </source>
</evidence>
<dbReference type="PANTHER" id="PTHR31313">
    <property type="entry name" value="TY1 ENHANCER ACTIVATOR"/>
    <property type="match status" value="1"/>
</dbReference>
<dbReference type="InterPro" id="IPR051615">
    <property type="entry name" value="Transcr_Regulatory_Elem"/>
</dbReference>
<keyword evidence="3" id="KW-0805">Transcription regulation</keyword>
<dbReference type="GO" id="GO:0003677">
    <property type="term" value="F:DNA binding"/>
    <property type="evidence" value="ECO:0007669"/>
    <property type="project" value="UniProtKB-KW"/>
</dbReference>
<dbReference type="EMBL" id="KN847337">
    <property type="protein sequence ID" value="KIW41718.1"/>
    <property type="molecule type" value="Genomic_DNA"/>
</dbReference>
<evidence type="ECO:0000256" key="2">
    <source>
        <dbReference type="ARBA" id="ARBA00022833"/>
    </source>
</evidence>
<evidence type="ECO:0000313" key="9">
    <source>
        <dbReference type="EMBL" id="KIW41718.1"/>
    </source>
</evidence>
<dbReference type="GO" id="GO:0006351">
    <property type="term" value="P:DNA-templated transcription"/>
    <property type="evidence" value="ECO:0007669"/>
    <property type="project" value="InterPro"/>
</dbReference>
<dbReference type="AlphaFoldDB" id="A0A0D2DF75"/>
<dbReference type="InterPro" id="IPR007219">
    <property type="entry name" value="XnlR_reg_dom"/>
</dbReference>
<gene>
    <name evidence="9" type="ORF">PV06_07248</name>
</gene>
<keyword evidence="5" id="KW-0804">Transcription</keyword>
<keyword evidence="2" id="KW-0862">Zinc</keyword>
<keyword evidence="6" id="KW-0539">Nucleus</keyword>
<keyword evidence="10" id="KW-1185">Reference proteome</keyword>
<feature type="domain" description="Xylanolytic transcriptional activator regulatory" evidence="8">
    <location>
        <begin position="262"/>
        <end position="339"/>
    </location>
</feature>
<proteinExistence type="predicted"/>
<dbReference type="PANTHER" id="PTHR31313:SF81">
    <property type="entry name" value="TY1 ENHANCER ACTIVATOR"/>
    <property type="match status" value="1"/>
</dbReference>
<dbReference type="VEuPathDB" id="FungiDB:PV06_07248"/>
<evidence type="ECO:0000259" key="8">
    <source>
        <dbReference type="SMART" id="SM00906"/>
    </source>
</evidence>
<dbReference type="CDD" id="cd12148">
    <property type="entry name" value="fungal_TF_MHR"/>
    <property type="match status" value="1"/>
</dbReference>
<feature type="region of interest" description="Disordered" evidence="7">
    <location>
        <begin position="80"/>
        <end position="106"/>
    </location>
</feature>
<evidence type="ECO:0000256" key="3">
    <source>
        <dbReference type="ARBA" id="ARBA00023015"/>
    </source>
</evidence>
<evidence type="ECO:0000313" key="10">
    <source>
        <dbReference type="Proteomes" id="UP000053342"/>
    </source>
</evidence>
<feature type="region of interest" description="Disordered" evidence="7">
    <location>
        <begin position="1"/>
        <end position="52"/>
    </location>
</feature>
<evidence type="ECO:0000256" key="1">
    <source>
        <dbReference type="ARBA" id="ARBA00022723"/>
    </source>
</evidence>
<dbReference type="STRING" id="215243.A0A0D2DF75"/>
<organism evidence="9 10">
    <name type="scientific">Exophiala oligosperma</name>
    <dbReference type="NCBI Taxonomy" id="215243"/>
    <lineage>
        <taxon>Eukaryota</taxon>
        <taxon>Fungi</taxon>
        <taxon>Dikarya</taxon>
        <taxon>Ascomycota</taxon>
        <taxon>Pezizomycotina</taxon>
        <taxon>Eurotiomycetes</taxon>
        <taxon>Chaetothyriomycetidae</taxon>
        <taxon>Chaetothyriales</taxon>
        <taxon>Herpotrichiellaceae</taxon>
        <taxon>Exophiala</taxon>
    </lineage>
</organism>
<dbReference type="Proteomes" id="UP000053342">
    <property type="component" value="Unassembled WGS sequence"/>
</dbReference>
<accession>A0A0D2DF75</accession>
<evidence type="ECO:0000256" key="6">
    <source>
        <dbReference type="ARBA" id="ARBA00023242"/>
    </source>
</evidence>
<dbReference type="GO" id="GO:0008270">
    <property type="term" value="F:zinc ion binding"/>
    <property type="evidence" value="ECO:0007669"/>
    <property type="project" value="InterPro"/>
</dbReference>
<name>A0A0D2DF75_9EURO</name>
<dbReference type="SMART" id="SM00906">
    <property type="entry name" value="Fungal_trans"/>
    <property type="match status" value="1"/>
</dbReference>
<dbReference type="Pfam" id="PF04082">
    <property type="entry name" value="Fungal_trans"/>
    <property type="match status" value="1"/>
</dbReference>
<feature type="region of interest" description="Disordered" evidence="7">
    <location>
        <begin position="556"/>
        <end position="576"/>
    </location>
</feature>
<sequence>MDNVLSSLNHHEQQPSFPPELYSPSEIQRVTDTQPDHEMFSGDVGGDGLASTTFEATNLNDDEGEPLSSIWNTLGLPPVVSHEQQHRSSSTSAPPPDVPPPRPLFHAESDRAQLGFYGPTSQCYLQYPCHGPDLDDLEIDPSPPPPLLLKIDADSPSARKAVLESYWKSNELWSSIVDRCFFIAHKAAGHASQYYSQGLEDAMLACGSRNSTSSAIRKVGREYLRRAKMNLQIEIENPTVAALQGCLLVSNYEAGTGQNRIGWMFMGMAVRLLLDLGLHEDRSTLVENGAISVEEWRYQKRLFLGTFLYDTIWGWFIGRPRGVPLLSVTVVTSTNTVDDGDQSHLYEWTSLCSQMARAQDIINGPQPLDPNTMDQLYRIYLGLESEYDNLPTDLALREGETVTLEPSAYTLHTQYLATQIMLLRPPGRRNNGQTTTTQAGDNDDATAFLLPGLTLPEVLGLIRQKAVRIARLVQLLTQIHGVELVVPTILDNVFVAALSLIRNALRDPLALEEDEQWLRLFARTLGSVQRHYHMACRIRKALTSIVENTTMEEIFKVKSPGSDSTSSPQRLLVGQQRQQQHLLQGQQCRESPPSSIGNYLWPIASSGDDGLLMDDFHKDPQLPSVVGMNPGGDCLPNLAWFSKA</sequence>
<dbReference type="HOGENOM" id="CLU_443433_0_0_1"/>
<keyword evidence="4" id="KW-0238">DNA-binding</keyword>
<evidence type="ECO:0000256" key="7">
    <source>
        <dbReference type="SAM" id="MobiDB-lite"/>
    </source>
</evidence>
<dbReference type="GeneID" id="27359322"/>
<dbReference type="RefSeq" id="XP_016261934.1">
    <property type="nucleotide sequence ID" value="XM_016408454.1"/>
</dbReference>